<dbReference type="GO" id="GO:0005886">
    <property type="term" value="C:plasma membrane"/>
    <property type="evidence" value="ECO:0007669"/>
    <property type="project" value="TreeGrafter"/>
</dbReference>
<dbReference type="PANTHER" id="PTHR42755">
    <property type="entry name" value="3-DEOXY-MANNO-OCTULOSONATE CYTIDYLYLTRANSFERASE"/>
    <property type="match status" value="1"/>
</dbReference>
<proteinExistence type="predicted"/>
<dbReference type="InterPro" id="IPR038107">
    <property type="entry name" value="Glycos_transf_N_sf"/>
</dbReference>
<dbReference type="PANTHER" id="PTHR42755:SF1">
    <property type="entry name" value="3-DEOXY-D-MANNO-OCTULOSONIC ACID TRANSFERASE, MITOCHONDRIAL-RELATED"/>
    <property type="match status" value="1"/>
</dbReference>
<reference evidence="3" key="1">
    <citation type="submission" date="2018-05" db="EMBL/GenBank/DDBJ databases">
        <authorList>
            <person name="Lanie J.A."/>
            <person name="Ng W.-L."/>
            <person name="Kazmierczak K.M."/>
            <person name="Andrzejewski T.M."/>
            <person name="Davidsen T.M."/>
            <person name="Wayne K.J."/>
            <person name="Tettelin H."/>
            <person name="Glass J.I."/>
            <person name="Rusch D."/>
            <person name="Podicherti R."/>
            <person name="Tsui H.-C.T."/>
            <person name="Winkler M.E."/>
        </authorList>
    </citation>
    <scope>NUCLEOTIDE SEQUENCE</scope>
</reference>
<gene>
    <name evidence="3" type="ORF">METZ01_LOCUS299155</name>
</gene>
<protein>
    <recommendedName>
        <fullName evidence="2">3-deoxy-D-manno-octulosonic-acid transferase N-terminal domain-containing protein</fullName>
    </recommendedName>
</protein>
<feature type="non-terminal residue" evidence="3">
    <location>
        <position position="193"/>
    </location>
</feature>
<evidence type="ECO:0000313" key="3">
    <source>
        <dbReference type="EMBL" id="SVC46301.1"/>
    </source>
</evidence>
<dbReference type="AlphaFoldDB" id="A0A382MGB8"/>
<dbReference type="Gene3D" id="3.40.50.11720">
    <property type="entry name" value="3-Deoxy-D-manno-octulosonic-acid transferase, N-terminal domain"/>
    <property type="match status" value="1"/>
</dbReference>
<feature type="domain" description="3-deoxy-D-manno-octulosonic-acid transferase N-terminal" evidence="2">
    <location>
        <begin position="34"/>
        <end position="193"/>
    </location>
</feature>
<dbReference type="EMBL" id="UINC01092591">
    <property type="protein sequence ID" value="SVC46301.1"/>
    <property type="molecule type" value="Genomic_DNA"/>
</dbReference>
<organism evidence="3">
    <name type="scientific">marine metagenome</name>
    <dbReference type="NCBI Taxonomy" id="408172"/>
    <lineage>
        <taxon>unclassified sequences</taxon>
        <taxon>metagenomes</taxon>
        <taxon>ecological metagenomes</taxon>
    </lineage>
</organism>
<dbReference type="Pfam" id="PF04413">
    <property type="entry name" value="Glycos_transf_N"/>
    <property type="match status" value="1"/>
</dbReference>
<dbReference type="GO" id="GO:0009245">
    <property type="term" value="P:lipid A biosynthetic process"/>
    <property type="evidence" value="ECO:0007669"/>
    <property type="project" value="TreeGrafter"/>
</dbReference>
<sequence>MYLIYSLLTFAFFVTVSPYFGYQALRYRKYVSSFWQRLGYLPVSLNLDAESSIWIHAVSVGEVLTARALLPELRERYPSLRLFMSTTTMTGQRLARQNLQGLDGVFYFPFDLNFIVSRTLRLVKPKLFIMMETEIWPNLLRACHRNGVKTILVNGRISSRSYPRYCTIRPLFKKVLAHIDRFCMQGNESSRRL</sequence>
<evidence type="ECO:0000259" key="2">
    <source>
        <dbReference type="Pfam" id="PF04413"/>
    </source>
</evidence>
<name>A0A382MGB8_9ZZZZ</name>
<dbReference type="InterPro" id="IPR039901">
    <property type="entry name" value="Kdotransferase"/>
</dbReference>
<evidence type="ECO:0000256" key="1">
    <source>
        <dbReference type="ARBA" id="ARBA00022679"/>
    </source>
</evidence>
<keyword evidence="1" id="KW-0808">Transferase</keyword>
<dbReference type="InterPro" id="IPR007507">
    <property type="entry name" value="Glycos_transf_N"/>
</dbReference>
<accession>A0A382MGB8</accession>
<dbReference type="GO" id="GO:0016740">
    <property type="term" value="F:transferase activity"/>
    <property type="evidence" value="ECO:0007669"/>
    <property type="project" value="UniProtKB-KW"/>
</dbReference>